<comment type="caution">
    <text evidence="1">The sequence shown here is derived from an EMBL/GenBank/DDBJ whole genome shotgun (WGS) entry which is preliminary data.</text>
</comment>
<evidence type="ECO:0000313" key="1">
    <source>
        <dbReference type="EMBL" id="KAI5682431.1"/>
    </source>
</evidence>
<sequence length="173" mass="20296">MKDLTREEEAMLEQSSRRNLGGNPMHNNQEGYGNFSPHARSYEHNSYDCYEENRLGTRNGYNDTSCKRVPRNKVKNGGNYMIMDEWLHKKRGNVERYYDIYEHYEYSYSNKREEIREDCCDISSPLNSLSSEENSTSIPGLLNYNLWTKSNHGMKAKEEGMEMSLALPMKTHQ</sequence>
<gene>
    <name evidence="1" type="ORF">M9H77_03659</name>
</gene>
<accession>A0ACC0CBW4</accession>
<name>A0ACC0CBW4_CATRO</name>
<dbReference type="Proteomes" id="UP001060085">
    <property type="component" value="Linkage Group LG01"/>
</dbReference>
<keyword evidence="2" id="KW-1185">Reference proteome</keyword>
<proteinExistence type="predicted"/>
<organism evidence="1 2">
    <name type="scientific">Catharanthus roseus</name>
    <name type="common">Madagascar periwinkle</name>
    <name type="synonym">Vinca rosea</name>
    <dbReference type="NCBI Taxonomy" id="4058"/>
    <lineage>
        <taxon>Eukaryota</taxon>
        <taxon>Viridiplantae</taxon>
        <taxon>Streptophyta</taxon>
        <taxon>Embryophyta</taxon>
        <taxon>Tracheophyta</taxon>
        <taxon>Spermatophyta</taxon>
        <taxon>Magnoliopsida</taxon>
        <taxon>eudicotyledons</taxon>
        <taxon>Gunneridae</taxon>
        <taxon>Pentapetalae</taxon>
        <taxon>asterids</taxon>
        <taxon>lamiids</taxon>
        <taxon>Gentianales</taxon>
        <taxon>Apocynaceae</taxon>
        <taxon>Rauvolfioideae</taxon>
        <taxon>Vinceae</taxon>
        <taxon>Catharanthinae</taxon>
        <taxon>Catharanthus</taxon>
    </lineage>
</organism>
<dbReference type="EMBL" id="CM044701">
    <property type="protein sequence ID" value="KAI5682431.1"/>
    <property type="molecule type" value="Genomic_DNA"/>
</dbReference>
<protein>
    <submittedName>
        <fullName evidence="1">Uncharacterized protein</fullName>
    </submittedName>
</protein>
<evidence type="ECO:0000313" key="2">
    <source>
        <dbReference type="Proteomes" id="UP001060085"/>
    </source>
</evidence>
<reference evidence="2" key="1">
    <citation type="journal article" date="2023" name="Nat. Plants">
        <title>Single-cell RNA sequencing provides a high-resolution roadmap for understanding the multicellular compartmentation of specialized metabolism.</title>
        <authorList>
            <person name="Sun S."/>
            <person name="Shen X."/>
            <person name="Li Y."/>
            <person name="Li Y."/>
            <person name="Wang S."/>
            <person name="Li R."/>
            <person name="Zhang H."/>
            <person name="Shen G."/>
            <person name="Guo B."/>
            <person name="Wei J."/>
            <person name="Xu J."/>
            <person name="St-Pierre B."/>
            <person name="Chen S."/>
            <person name="Sun C."/>
        </authorList>
    </citation>
    <scope>NUCLEOTIDE SEQUENCE [LARGE SCALE GENOMIC DNA]</scope>
</reference>